<sequence>MKKIRLATTITLTASYLLSGCSDQFLVRVPQGTYSPSATQNAQGVEALLTGAYGQLDGIPVPGSEWQGAVSNWVFGGITSDDAYKGTDAGDQPEQTALERYVWVTTNQHVRGKWGALYNGVARANLVLQGIPKATDLSATRRVQIRAEARFLRGFYLLEAKKMWNNIPYIDEKTYDPQDGNSTKVPNTDNAWPKIEADFQAAIDSLPEQFAGEPGRATKWSAIGMLAKAKMFQAFDPYTGAPNTAALQAAKVLLDQIINSNRFALADQYGYNYSAAPANRNNKESIFEVQYSVTAAADGGGGAGDDLAWPYNAGPGGCCGFYQPSQNLVNAFKTDANGLPMPTTFNDTDVTNDEGIKSNQPFTPYAGTLDPRLDHTVGRRGIPYKDWGIHAGYDWIRDQAYAGPYSPLKHIPEKAYSGTSAGNIKRSGNNYRYLRYDHILLWAAEVETEIGSLETARTYVNQIRTRAGNPAGFVKTSDGKPAANYVIGLYTAPWTDKAAARQAVRFEERLEFGMEGTRFFDLVRWGIAEPTLNAYVAKEQLKRTFLNGAQFKKNQNEYFPIPQQEIINSTSNGKATLVQNQGY</sequence>
<dbReference type="InterPro" id="IPR011990">
    <property type="entry name" value="TPR-like_helical_dom_sf"/>
</dbReference>
<keyword evidence="5" id="KW-0998">Cell outer membrane</keyword>
<dbReference type="Pfam" id="PF07980">
    <property type="entry name" value="SusD_RagB"/>
    <property type="match status" value="1"/>
</dbReference>
<reference evidence="9" key="1">
    <citation type="journal article" date="2019" name="Int. J. Syst. Evol. Microbiol.">
        <title>The Global Catalogue of Microorganisms (GCM) 10K type strain sequencing project: providing services to taxonomists for standard genome sequencing and annotation.</title>
        <authorList>
            <consortium name="The Broad Institute Genomics Platform"/>
            <consortium name="The Broad Institute Genome Sequencing Center for Infectious Disease"/>
            <person name="Wu L."/>
            <person name="Ma J."/>
        </authorList>
    </citation>
    <scope>NUCLEOTIDE SEQUENCE [LARGE SCALE GENOMIC DNA]</scope>
    <source>
        <strain evidence="9">KCTC 42805</strain>
    </source>
</reference>
<dbReference type="Gene3D" id="1.25.40.390">
    <property type="match status" value="1"/>
</dbReference>
<evidence type="ECO:0000256" key="1">
    <source>
        <dbReference type="ARBA" id="ARBA00004442"/>
    </source>
</evidence>
<organism evidence="8 9">
    <name type="scientific">Spirosoma soli</name>
    <dbReference type="NCBI Taxonomy" id="1770529"/>
    <lineage>
        <taxon>Bacteria</taxon>
        <taxon>Pseudomonadati</taxon>
        <taxon>Bacteroidota</taxon>
        <taxon>Cytophagia</taxon>
        <taxon>Cytophagales</taxon>
        <taxon>Cytophagaceae</taxon>
        <taxon>Spirosoma</taxon>
    </lineage>
</organism>
<dbReference type="InterPro" id="IPR012944">
    <property type="entry name" value="SusD_RagB_dom"/>
</dbReference>
<dbReference type="Pfam" id="PF14322">
    <property type="entry name" value="SusD-like_3"/>
    <property type="match status" value="1"/>
</dbReference>
<accession>A0ABW5M343</accession>
<evidence type="ECO:0000259" key="6">
    <source>
        <dbReference type="Pfam" id="PF07980"/>
    </source>
</evidence>
<evidence type="ECO:0000313" key="8">
    <source>
        <dbReference type="EMBL" id="MFD2570977.1"/>
    </source>
</evidence>
<keyword evidence="9" id="KW-1185">Reference proteome</keyword>
<gene>
    <name evidence="8" type="ORF">ACFSUS_10055</name>
</gene>
<dbReference type="PROSITE" id="PS51257">
    <property type="entry name" value="PROKAR_LIPOPROTEIN"/>
    <property type="match status" value="1"/>
</dbReference>
<evidence type="ECO:0000256" key="5">
    <source>
        <dbReference type="ARBA" id="ARBA00023237"/>
    </source>
</evidence>
<evidence type="ECO:0000256" key="3">
    <source>
        <dbReference type="ARBA" id="ARBA00022729"/>
    </source>
</evidence>
<keyword evidence="4" id="KW-0472">Membrane</keyword>
<dbReference type="RefSeq" id="WP_381522120.1">
    <property type="nucleotide sequence ID" value="NZ_JBHULN010000005.1"/>
</dbReference>
<feature type="domain" description="SusD-like N-terminal" evidence="7">
    <location>
        <begin position="99"/>
        <end position="228"/>
    </location>
</feature>
<comment type="similarity">
    <text evidence="2">Belongs to the SusD family.</text>
</comment>
<evidence type="ECO:0000259" key="7">
    <source>
        <dbReference type="Pfam" id="PF14322"/>
    </source>
</evidence>
<keyword evidence="3" id="KW-0732">Signal</keyword>
<feature type="domain" description="RagB/SusD" evidence="6">
    <location>
        <begin position="283"/>
        <end position="583"/>
    </location>
</feature>
<dbReference type="InterPro" id="IPR033985">
    <property type="entry name" value="SusD-like_N"/>
</dbReference>
<comment type="caution">
    <text evidence="8">The sequence shown here is derived from an EMBL/GenBank/DDBJ whole genome shotgun (WGS) entry which is preliminary data.</text>
</comment>
<name>A0ABW5M343_9BACT</name>
<comment type="subcellular location">
    <subcellularLocation>
        <location evidence="1">Cell outer membrane</location>
    </subcellularLocation>
</comment>
<evidence type="ECO:0000256" key="2">
    <source>
        <dbReference type="ARBA" id="ARBA00006275"/>
    </source>
</evidence>
<dbReference type="SUPFAM" id="SSF48452">
    <property type="entry name" value="TPR-like"/>
    <property type="match status" value="1"/>
</dbReference>
<proteinExistence type="inferred from homology"/>
<dbReference type="EMBL" id="JBHULN010000005">
    <property type="protein sequence ID" value="MFD2570977.1"/>
    <property type="molecule type" value="Genomic_DNA"/>
</dbReference>
<protein>
    <submittedName>
        <fullName evidence="8">RagB/SusD family nutrient uptake outer membrane protein</fullName>
    </submittedName>
</protein>
<evidence type="ECO:0000313" key="9">
    <source>
        <dbReference type="Proteomes" id="UP001597469"/>
    </source>
</evidence>
<evidence type="ECO:0000256" key="4">
    <source>
        <dbReference type="ARBA" id="ARBA00023136"/>
    </source>
</evidence>
<dbReference type="Proteomes" id="UP001597469">
    <property type="component" value="Unassembled WGS sequence"/>
</dbReference>